<dbReference type="EMBL" id="SRLO01000588">
    <property type="protein sequence ID" value="TNN51272.1"/>
    <property type="molecule type" value="Genomic_DNA"/>
</dbReference>
<feature type="domain" description="C2H2-type" evidence="3">
    <location>
        <begin position="76"/>
        <end position="103"/>
    </location>
</feature>
<keyword evidence="5" id="KW-1185">Reference proteome</keyword>
<dbReference type="InterPro" id="IPR013087">
    <property type="entry name" value="Znf_C2H2_type"/>
</dbReference>
<evidence type="ECO:0000313" key="5">
    <source>
        <dbReference type="Proteomes" id="UP000314294"/>
    </source>
</evidence>
<dbReference type="PROSITE" id="PS50157">
    <property type="entry name" value="ZINC_FINGER_C2H2_2"/>
    <property type="match status" value="1"/>
</dbReference>
<feature type="region of interest" description="Disordered" evidence="2">
    <location>
        <begin position="114"/>
        <end position="134"/>
    </location>
</feature>
<dbReference type="OrthoDB" id="10014897at2759"/>
<evidence type="ECO:0000256" key="2">
    <source>
        <dbReference type="SAM" id="MobiDB-lite"/>
    </source>
</evidence>
<dbReference type="PROSITE" id="PS00028">
    <property type="entry name" value="ZINC_FINGER_C2H2_1"/>
    <property type="match status" value="1"/>
</dbReference>
<feature type="compositionally biased region" description="Basic residues" evidence="2">
    <location>
        <begin position="1"/>
        <end position="11"/>
    </location>
</feature>
<feature type="compositionally biased region" description="Basic and acidic residues" evidence="2">
    <location>
        <begin position="37"/>
        <end position="49"/>
    </location>
</feature>
<comment type="caution">
    <text evidence="4">The sequence shown here is derived from an EMBL/GenBank/DDBJ whole genome shotgun (WGS) entry which is preliminary data.</text>
</comment>
<keyword evidence="1" id="KW-0479">Metal-binding</keyword>
<keyword evidence="1" id="KW-0862">Zinc</keyword>
<dbReference type="Proteomes" id="UP000314294">
    <property type="component" value="Unassembled WGS sequence"/>
</dbReference>
<feature type="compositionally biased region" description="Acidic residues" evidence="2">
    <location>
        <begin position="54"/>
        <end position="74"/>
    </location>
</feature>
<organism evidence="4 5">
    <name type="scientific">Liparis tanakae</name>
    <name type="common">Tanaka's snailfish</name>
    <dbReference type="NCBI Taxonomy" id="230148"/>
    <lineage>
        <taxon>Eukaryota</taxon>
        <taxon>Metazoa</taxon>
        <taxon>Chordata</taxon>
        <taxon>Craniata</taxon>
        <taxon>Vertebrata</taxon>
        <taxon>Euteleostomi</taxon>
        <taxon>Actinopterygii</taxon>
        <taxon>Neopterygii</taxon>
        <taxon>Teleostei</taxon>
        <taxon>Neoteleostei</taxon>
        <taxon>Acanthomorphata</taxon>
        <taxon>Eupercaria</taxon>
        <taxon>Perciformes</taxon>
        <taxon>Cottioidei</taxon>
        <taxon>Cottales</taxon>
        <taxon>Liparidae</taxon>
        <taxon>Liparis</taxon>
    </lineage>
</organism>
<sequence length="148" mass="16364">MSRRKQAKPRSVKAVEEGESSECGGAWDESTVQREVPASDREAELKEGHGAGAEDGDQEEPDDRDHDDDLDDDSIFTCDNCQHDFDCLAELTEHRTNHCPAQESGEGYMLLSEKAEGGREGGREGIEGGSAEERNEMIKHVFPWRLSG</sequence>
<dbReference type="AlphaFoldDB" id="A0A4Z2GF29"/>
<gene>
    <name evidence="4" type="primary">znf423_1</name>
    <name evidence="4" type="ORF">EYF80_038533</name>
</gene>
<reference evidence="4 5" key="1">
    <citation type="submission" date="2019-03" db="EMBL/GenBank/DDBJ databases">
        <title>First draft genome of Liparis tanakae, snailfish: a comprehensive survey of snailfish specific genes.</title>
        <authorList>
            <person name="Kim W."/>
            <person name="Song I."/>
            <person name="Jeong J.-H."/>
            <person name="Kim D."/>
            <person name="Kim S."/>
            <person name="Ryu S."/>
            <person name="Song J.Y."/>
            <person name="Lee S.K."/>
        </authorList>
    </citation>
    <scope>NUCLEOTIDE SEQUENCE [LARGE SCALE GENOMIC DNA]</scope>
    <source>
        <tissue evidence="4">Muscle</tissue>
    </source>
</reference>
<feature type="region of interest" description="Disordered" evidence="2">
    <location>
        <begin position="1"/>
        <end position="74"/>
    </location>
</feature>
<keyword evidence="1" id="KW-0863">Zinc-finger</keyword>
<accession>A0A4Z2GF29</accession>
<evidence type="ECO:0000313" key="4">
    <source>
        <dbReference type="EMBL" id="TNN51272.1"/>
    </source>
</evidence>
<evidence type="ECO:0000259" key="3">
    <source>
        <dbReference type="PROSITE" id="PS50157"/>
    </source>
</evidence>
<evidence type="ECO:0000256" key="1">
    <source>
        <dbReference type="PROSITE-ProRule" id="PRU00042"/>
    </source>
</evidence>
<proteinExistence type="predicted"/>
<dbReference type="GO" id="GO:0008270">
    <property type="term" value="F:zinc ion binding"/>
    <property type="evidence" value="ECO:0007669"/>
    <property type="project" value="UniProtKB-KW"/>
</dbReference>
<protein>
    <submittedName>
        <fullName evidence="4">Zinc finger protein 423</fullName>
    </submittedName>
</protein>
<name>A0A4Z2GF29_9TELE</name>